<proteinExistence type="predicted"/>
<evidence type="ECO:0000313" key="2">
    <source>
        <dbReference type="EMBL" id="QHT06386.1"/>
    </source>
</evidence>
<protein>
    <recommendedName>
        <fullName evidence="3">Cytidyltransferase-like domain-containing protein</fullName>
    </recommendedName>
</protein>
<accession>A0A6C0CNK7</accession>
<reference evidence="2" key="1">
    <citation type="journal article" date="2020" name="Nature">
        <title>Giant virus diversity and host interactions through global metagenomics.</title>
        <authorList>
            <person name="Schulz F."/>
            <person name="Roux S."/>
            <person name="Paez-Espino D."/>
            <person name="Jungbluth S."/>
            <person name="Walsh D.A."/>
            <person name="Denef V.J."/>
            <person name="McMahon K.D."/>
            <person name="Konstantinidis K.T."/>
            <person name="Eloe-Fadrosh E.A."/>
            <person name="Kyrpides N.C."/>
            <person name="Woyke T."/>
        </authorList>
    </citation>
    <scope>NUCLEOTIDE SEQUENCE</scope>
    <source>
        <strain evidence="2">GVMAG-M-3300021425-30</strain>
    </source>
</reference>
<feature type="compositionally biased region" description="Basic and acidic residues" evidence="1">
    <location>
        <begin position="224"/>
        <end position="242"/>
    </location>
</feature>
<name>A0A6C0CNK7_9ZZZZ</name>
<sequence>MAETKQQEQVINEQNPENKQVAFFAGRANPPTPGHIKIMKEVIDFAENNNAIARIYLSSSYNKAKNISHITKDRNDSNLRNAPYHTHVKHKKYENPLMPDEKKNFVVEMLHNATGMDREKLEEIVVVSLPCQPLYFALSCVTALQPNIDKVFYFMGKEKDNNEREQREKNCFSISENDGETFYETGRIDGRYRCILVSREDDAENPAAGMSGSKIRLAVASAEAVDKNDPDSETNARDELQKSYEGLLEPEQINDLFDRIKSGILSSSGRKVISDDASYHEQFKKTTPSRKMDDLLISDDNIYTPSFKKIKKNLVPVTVGGRKTRRKKRKGKKKTYKRKHKKNKTKRKKIKRKHKKNLKKRTKKNK</sequence>
<dbReference type="EMBL" id="MN739468">
    <property type="protein sequence ID" value="QHT06386.1"/>
    <property type="molecule type" value="Genomic_DNA"/>
</dbReference>
<feature type="region of interest" description="Disordered" evidence="1">
    <location>
        <begin position="318"/>
        <end position="366"/>
    </location>
</feature>
<feature type="compositionally biased region" description="Basic residues" evidence="1">
    <location>
        <begin position="322"/>
        <end position="366"/>
    </location>
</feature>
<evidence type="ECO:0000256" key="1">
    <source>
        <dbReference type="SAM" id="MobiDB-lite"/>
    </source>
</evidence>
<organism evidence="2">
    <name type="scientific">viral metagenome</name>
    <dbReference type="NCBI Taxonomy" id="1070528"/>
    <lineage>
        <taxon>unclassified sequences</taxon>
        <taxon>metagenomes</taxon>
        <taxon>organismal metagenomes</taxon>
    </lineage>
</organism>
<feature type="region of interest" description="Disordered" evidence="1">
    <location>
        <begin position="223"/>
        <end position="245"/>
    </location>
</feature>
<dbReference type="AlphaFoldDB" id="A0A6C0CNK7"/>
<evidence type="ECO:0008006" key="3">
    <source>
        <dbReference type="Google" id="ProtNLM"/>
    </source>
</evidence>